<evidence type="ECO:0000313" key="1">
    <source>
        <dbReference type="EMBL" id="AWB93989.1"/>
    </source>
</evidence>
<name>A0A2S0WRL9_9ACTN</name>
<evidence type="ECO:0000313" key="2">
    <source>
        <dbReference type="Proteomes" id="UP000244384"/>
    </source>
</evidence>
<sequence length="238" mass="24268">MSDPFISAAALEGIPSTYAGTRDGIDGILRDRGLRRSSPDDTARSLLVGAAATASLEGSTYEVEELAAGGGDALARGAVRLSTELLGLLPVWNRSPVQALARIHALAASGSVDDADLGRPVNPAGVARLTELAWMLGRPTEAPGLVVAALVHAEISSAGAFATHNGVIGRAAERLVLVSKGVDPASVLVPEAGHAAEADGYRSALAAYGSGKPTGVHQWLMYASQAFTRAAEASPLAR</sequence>
<dbReference type="PROSITE" id="PS51459">
    <property type="entry name" value="FIDO"/>
    <property type="match status" value="1"/>
</dbReference>
<dbReference type="AlphaFoldDB" id="A0A2S0WRL9"/>
<gene>
    <name evidence="1" type="ORF">C3E78_01490</name>
</gene>
<dbReference type="InterPro" id="IPR036597">
    <property type="entry name" value="Fido-like_dom_sf"/>
</dbReference>
<dbReference type="KEGG" id="aez:C3E78_01490"/>
<protein>
    <submittedName>
        <fullName evidence="1">Oxidoreductase</fullName>
    </submittedName>
</protein>
<accession>A0A2S0WRL9</accession>
<dbReference type="EMBL" id="CP026952">
    <property type="protein sequence ID" value="AWB93989.1"/>
    <property type="molecule type" value="Genomic_DNA"/>
</dbReference>
<dbReference type="OrthoDB" id="5241763at2"/>
<dbReference type="Gene3D" id="1.10.3290.10">
    <property type="entry name" value="Fido-like domain"/>
    <property type="match status" value="1"/>
</dbReference>
<dbReference type="InterPro" id="IPR003812">
    <property type="entry name" value="Fido"/>
</dbReference>
<reference evidence="2" key="1">
    <citation type="submission" date="2018-01" db="EMBL/GenBank/DDBJ databases">
        <authorList>
            <person name="Li J."/>
        </authorList>
    </citation>
    <scope>NUCLEOTIDE SEQUENCE [LARGE SCALE GENOMIC DNA]</scope>
    <source>
        <strain evidence="2">592</strain>
    </source>
</reference>
<dbReference type="Proteomes" id="UP000244384">
    <property type="component" value="Chromosome"/>
</dbReference>
<proteinExistence type="predicted"/>
<keyword evidence="2" id="KW-1185">Reference proteome</keyword>
<organism evidence="1 2">
    <name type="scientific">Aeromicrobium chenweiae</name>
    <dbReference type="NCBI Taxonomy" id="2079793"/>
    <lineage>
        <taxon>Bacteria</taxon>
        <taxon>Bacillati</taxon>
        <taxon>Actinomycetota</taxon>
        <taxon>Actinomycetes</taxon>
        <taxon>Propionibacteriales</taxon>
        <taxon>Nocardioidaceae</taxon>
        <taxon>Aeromicrobium</taxon>
    </lineage>
</organism>
<dbReference type="RefSeq" id="WP_108580700.1">
    <property type="nucleotide sequence ID" value="NZ_CP026952.1"/>
</dbReference>
<accession>A0A5F2ES39</accession>